<dbReference type="EMBL" id="JABWDJ010000233">
    <property type="protein sequence ID" value="NVB76192.1"/>
    <property type="molecule type" value="Genomic_DNA"/>
</dbReference>
<dbReference type="AlphaFoldDB" id="A0A7Y6PI89"/>
<reference evidence="1 2" key="2">
    <citation type="submission" date="2020-07" db="EMBL/GenBank/DDBJ databases">
        <title>Bacterial metabolism rescues the inhibition of intestinal drug absorption by food and drug additives.</title>
        <authorList>
            <person name="Zou L."/>
            <person name="Spanogiannopoulos P."/>
            <person name="Chien H.-C."/>
            <person name="Pieper L.M."/>
            <person name="Cai W."/>
            <person name="Khuri N."/>
            <person name="Pottel J."/>
            <person name="Vora B."/>
            <person name="Ni Z."/>
            <person name="Tsakalozou E."/>
            <person name="Zhang W."/>
            <person name="Shoichet B.K."/>
            <person name="Giacomini K.M."/>
            <person name="Turnbaugh P.J."/>
        </authorList>
    </citation>
    <scope>NUCLEOTIDE SEQUENCE [LARGE SCALE GENOMIC DNA]</scope>
    <source>
        <strain evidence="1 2">B33</strain>
    </source>
</reference>
<reference evidence="1 2" key="1">
    <citation type="submission" date="2020-04" db="EMBL/GenBank/DDBJ databases">
        <authorList>
            <person name="Pieper L."/>
        </authorList>
    </citation>
    <scope>NUCLEOTIDE SEQUENCE [LARGE SCALE GENOMIC DNA]</scope>
    <source>
        <strain evidence="1 2">B33</strain>
    </source>
</reference>
<evidence type="ECO:0008006" key="3">
    <source>
        <dbReference type="Google" id="ProtNLM"/>
    </source>
</evidence>
<name>A0A7Y6PI89_PHOVU</name>
<gene>
    <name evidence="1" type="ORF">HUV05_22370</name>
</gene>
<proteinExistence type="predicted"/>
<evidence type="ECO:0000313" key="2">
    <source>
        <dbReference type="Proteomes" id="UP000524321"/>
    </source>
</evidence>
<dbReference type="Proteomes" id="UP000524321">
    <property type="component" value="Unassembled WGS sequence"/>
</dbReference>
<organism evidence="1 2">
    <name type="scientific">Phocaeicola vulgatus</name>
    <name type="common">Bacteroides vulgatus</name>
    <dbReference type="NCBI Taxonomy" id="821"/>
    <lineage>
        <taxon>Bacteria</taxon>
        <taxon>Pseudomonadati</taxon>
        <taxon>Bacteroidota</taxon>
        <taxon>Bacteroidia</taxon>
        <taxon>Bacteroidales</taxon>
        <taxon>Bacteroidaceae</taxon>
        <taxon>Phocaeicola</taxon>
    </lineage>
</organism>
<evidence type="ECO:0000313" key="1">
    <source>
        <dbReference type="EMBL" id="NVB76192.1"/>
    </source>
</evidence>
<sequence>MKDNKSASLFQKEQVIDSIKQSFVKLNPRVMIKNPIMFTVEVCTAIMFLVML</sequence>
<protein>
    <recommendedName>
        <fullName evidence="3">Potassium-transporting ATPase subunit B</fullName>
    </recommendedName>
</protein>
<feature type="non-terminal residue" evidence="1">
    <location>
        <position position="52"/>
    </location>
</feature>
<comment type="caution">
    <text evidence="1">The sequence shown here is derived from an EMBL/GenBank/DDBJ whole genome shotgun (WGS) entry which is preliminary data.</text>
</comment>
<accession>A0A7Y6PI89</accession>